<dbReference type="SUPFAM" id="SSF57756">
    <property type="entry name" value="Retrovirus zinc finger-like domains"/>
    <property type="match status" value="2"/>
</dbReference>
<keyword evidence="2" id="KW-0677">Repeat</keyword>
<keyword evidence="9" id="KW-1185">Reference proteome</keyword>
<dbReference type="Gene3D" id="4.10.60.10">
    <property type="entry name" value="Zinc finger, CCHC-type"/>
    <property type="match status" value="2"/>
</dbReference>
<dbReference type="RefSeq" id="XP_031025976.1">
    <property type="nucleotide sequence ID" value="XM_031168041.1"/>
</dbReference>
<dbReference type="PANTHER" id="PTHR46242:SF1">
    <property type="entry name" value="ZINC FINGER CCHC DOMAIN-CONTAINING PROTEIN 9"/>
    <property type="match status" value="1"/>
</dbReference>
<keyword evidence="3 5" id="KW-0863">Zinc-finger</keyword>
<feature type="compositionally biased region" description="Low complexity" evidence="6">
    <location>
        <begin position="76"/>
        <end position="87"/>
    </location>
</feature>
<dbReference type="OrthoDB" id="3863715at2759"/>
<keyword evidence="4" id="KW-0862">Zinc</keyword>
<organism evidence="8 9">
    <name type="scientific">Synchytrium microbalum</name>
    <dbReference type="NCBI Taxonomy" id="1806994"/>
    <lineage>
        <taxon>Eukaryota</taxon>
        <taxon>Fungi</taxon>
        <taxon>Fungi incertae sedis</taxon>
        <taxon>Chytridiomycota</taxon>
        <taxon>Chytridiomycota incertae sedis</taxon>
        <taxon>Chytridiomycetes</taxon>
        <taxon>Synchytriales</taxon>
        <taxon>Synchytriaceae</taxon>
        <taxon>Synchytrium</taxon>
    </lineage>
</organism>
<sequence>MKDKRPREEEEAPAPAPVKRSKKNSTVEDSEMHTVNAEKPMENNHNTDAAPTDEGTVKAKKKKIRHRKKPEGTEDAQPSSESASQAEFKQHQKGGKKLSKVDEKKAMNSERRRLRRTSAADRKKTCFRCRRRGHSVANCPKVGDSSEASICYRCGSDAHALAACPKPLDKANPYPFATCFVCKEVGHVSGSCPKNAKGLYIKGGGCKICGSVRHRANDCDVKKKTVDEPEAVVGVIRQGMGGDDLDDAYVFQPPSAAAEKAAADKPKKRKVNFYHQR</sequence>
<reference evidence="8 9" key="1">
    <citation type="journal article" date="2019" name="Sci. Rep.">
        <title>Comparative genomics of chytrid fungi reveal insights into the obligate biotrophic and pathogenic lifestyle of Synchytrium endobioticum.</title>
        <authorList>
            <person name="van de Vossenberg B.T.L.H."/>
            <person name="Warris S."/>
            <person name="Nguyen H.D.T."/>
            <person name="van Gent-Pelzer M.P.E."/>
            <person name="Joly D.L."/>
            <person name="van de Geest H.C."/>
            <person name="Bonants P.J.M."/>
            <person name="Smith D.S."/>
            <person name="Levesque C.A."/>
            <person name="van der Lee T.A.J."/>
        </authorList>
    </citation>
    <scope>NUCLEOTIDE SEQUENCE [LARGE SCALE GENOMIC DNA]</scope>
    <source>
        <strain evidence="8 9">JEL517</strain>
    </source>
</reference>
<dbReference type="FunFam" id="4.10.60.10:FF:000091">
    <property type="entry name" value="Zinc finger CCHC-type-containing 9"/>
    <property type="match status" value="1"/>
</dbReference>
<dbReference type="GeneID" id="42003338"/>
<dbReference type="Pfam" id="PF00098">
    <property type="entry name" value="zf-CCHC"/>
    <property type="match status" value="1"/>
</dbReference>
<evidence type="ECO:0000256" key="3">
    <source>
        <dbReference type="ARBA" id="ARBA00022771"/>
    </source>
</evidence>
<evidence type="ECO:0000256" key="1">
    <source>
        <dbReference type="ARBA" id="ARBA00022723"/>
    </source>
</evidence>
<evidence type="ECO:0000313" key="9">
    <source>
        <dbReference type="Proteomes" id="UP000319731"/>
    </source>
</evidence>
<evidence type="ECO:0000256" key="4">
    <source>
        <dbReference type="ARBA" id="ARBA00022833"/>
    </source>
</evidence>
<dbReference type="GO" id="GO:0008270">
    <property type="term" value="F:zinc ion binding"/>
    <property type="evidence" value="ECO:0007669"/>
    <property type="project" value="UniProtKB-KW"/>
</dbReference>
<accession>A0A507CD91</accession>
<dbReference type="STRING" id="1806994.A0A507CD91"/>
<comment type="caution">
    <text evidence="8">The sequence shown here is derived from an EMBL/GenBank/DDBJ whole genome shotgun (WGS) entry which is preliminary data.</text>
</comment>
<gene>
    <name evidence="8" type="ORF">SmJEL517_g02113</name>
</gene>
<keyword evidence="1" id="KW-0479">Metal-binding</keyword>
<dbReference type="EMBL" id="QEAO01000008">
    <property type="protein sequence ID" value="TPX35503.1"/>
    <property type="molecule type" value="Genomic_DNA"/>
</dbReference>
<feature type="region of interest" description="Disordered" evidence="6">
    <location>
        <begin position="1"/>
        <end position="118"/>
    </location>
</feature>
<evidence type="ECO:0000259" key="7">
    <source>
        <dbReference type="PROSITE" id="PS50158"/>
    </source>
</evidence>
<dbReference type="AlphaFoldDB" id="A0A507CD91"/>
<evidence type="ECO:0000256" key="6">
    <source>
        <dbReference type="SAM" id="MobiDB-lite"/>
    </source>
</evidence>
<name>A0A507CD91_9FUNG</name>
<feature type="domain" description="CCHC-type" evidence="7">
    <location>
        <begin position="179"/>
        <end position="194"/>
    </location>
</feature>
<dbReference type="PROSITE" id="PS50158">
    <property type="entry name" value="ZF_CCHC"/>
    <property type="match status" value="2"/>
</dbReference>
<evidence type="ECO:0000256" key="2">
    <source>
        <dbReference type="ARBA" id="ARBA00022737"/>
    </source>
</evidence>
<feature type="domain" description="CCHC-type" evidence="7">
    <location>
        <begin position="126"/>
        <end position="141"/>
    </location>
</feature>
<proteinExistence type="predicted"/>
<evidence type="ECO:0000256" key="5">
    <source>
        <dbReference type="PROSITE-ProRule" id="PRU00047"/>
    </source>
</evidence>
<dbReference type="GO" id="GO:0005730">
    <property type="term" value="C:nucleolus"/>
    <property type="evidence" value="ECO:0007669"/>
    <property type="project" value="TreeGrafter"/>
</dbReference>
<feature type="compositionally biased region" description="Basic residues" evidence="6">
    <location>
        <begin position="58"/>
        <end position="69"/>
    </location>
</feature>
<feature type="compositionally biased region" description="Basic and acidic residues" evidence="6">
    <location>
        <begin position="99"/>
        <end position="111"/>
    </location>
</feature>
<evidence type="ECO:0000313" key="8">
    <source>
        <dbReference type="EMBL" id="TPX35503.1"/>
    </source>
</evidence>
<dbReference type="InterPro" id="IPR036875">
    <property type="entry name" value="Znf_CCHC_sf"/>
</dbReference>
<dbReference type="PANTHER" id="PTHR46242">
    <property type="entry name" value="ZINC FINGER CCHC DOMAIN-CONTAINING PROTEIN 9 ZCCHC9"/>
    <property type="match status" value="1"/>
</dbReference>
<dbReference type="InterPro" id="IPR042246">
    <property type="entry name" value="ZCCHC9"/>
</dbReference>
<protein>
    <recommendedName>
        <fullName evidence="7">CCHC-type domain-containing protein</fullName>
    </recommendedName>
</protein>
<dbReference type="SMART" id="SM00343">
    <property type="entry name" value="ZnF_C2HC"/>
    <property type="match status" value="4"/>
</dbReference>
<dbReference type="GO" id="GO:0003676">
    <property type="term" value="F:nucleic acid binding"/>
    <property type="evidence" value="ECO:0007669"/>
    <property type="project" value="InterPro"/>
</dbReference>
<dbReference type="InterPro" id="IPR001878">
    <property type="entry name" value="Znf_CCHC"/>
</dbReference>
<dbReference type="Proteomes" id="UP000319731">
    <property type="component" value="Unassembled WGS sequence"/>
</dbReference>